<comment type="function">
    <text evidence="7">Low-potential electron donor to a number of redox enzymes.</text>
</comment>
<evidence type="ECO:0000256" key="4">
    <source>
        <dbReference type="ARBA" id="ARBA00022630"/>
    </source>
</evidence>
<comment type="cofactor">
    <cofactor evidence="1 7">
        <name>FMN</name>
        <dbReference type="ChEBI" id="CHEBI:58210"/>
    </cofactor>
</comment>
<keyword evidence="10" id="KW-1185">Reference proteome</keyword>
<evidence type="ECO:0000256" key="6">
    <source>
        <dbReference type="ARBA" id="ARBA00022982"/>
    </source>
</evidence>
<dbReference type="NCBIfam" id="TIGR01753">
    <property type="entry name" value="flav_short"/>
    <property type="match status" value="1"/>
</dbReference>
<dbReference type="InterPro" id="IPR008254">
    <property type="entry name" value="Flavodoxin/NO_synth"/>
</dbReference>
<dbReference type="InterPro" id="IPR051285">
    <property type="entry name" value="NADH_oxidoreductase_modular"/>
</dbReference>
<evidence type="ECO:0000256" key="3">
    <source>
        <dbReference type="ARBA" id="ARBA00022448"/>
    </source>
</evidence>
<comment type="similarity">
    <text evidence="2 7">Belongs to the flavodoxin family.</text>
</comment>
<dbReference type="Proteomes" id="UP001451571">
    <property type="component" value="Chromosome"/>
</dbReference>
<protein>
    <recommendedName>
        <fullName evidence="7">Flavodoxin</fullName>
    </recommendedName>
</protein>
<gene>
    <name evidence="9" type="ORF">V6984_07255</name>
</gene>
<proteinExistence type="inferred from homology"/>
<accession>A0ABZ3EZ50</accession>
<reference evidence="9 10" key="1">
    <citation type="submission" date="2024-02" db="EMBL/GenBank/DDBJ databases">
        <title>Bacterial strain from lacustrine sediment.</title>
        <authorList>
            <person name="Petit C."/>
            <person name="Fadhlaoui K."/>
        </authorList>
    </citation>
    <scope>NUCLEOTIDE SEQUENCE [LARGE SCALE GENOMIC DNA]</scope>
    <source>
        <strain evidence="9 10">IPX-CK</strain>
    </source>
</reference>
<dbReference type="PROSITE" id="PS00201">
    <property type="entry name" value="FLAVODOXIN"/>
    <property type="match status" value="1"/>
</dbReference>
<dbReference type="RefSeq" id="WP_342759116.1">
    <property type="nucleotide sequence ID" value="NZ_CP146256.1"/>
</dbReference>
<evidence type="ECO:0000256" key="1">
    <source>
        <dbReference type="ARBA" id="ARBA00001917"/>
    </source>
</evidence>
<dbReference type="EMBL" id="CP146256">
    <property type="protein sequence ID" value="XAH75549.1"/>
    <property type="molecule type" value="Genomic_DNA"/>
</dbReference>
<evidence type="ECO:0000313" key="10">
    <source>
        <dbReference type="Proteomes" id="UP001451571"/>
    </source>
</evidence>
<keyword evidence="5 7" id="KW-0288">FMN</keyword>
<evidence type="ECO:0000313" key="9">
    <source>
        <dbReference type="EMBL" id="XAH75549.1"/>
    </source>
</evidence>
<dbReference type="Gene3D" id="3.40.50.360">
    <property type="match status" value="1"/>
</dbReference>
<dbReference type="InterPro" id="IPR029039">
    <property type="entry name" value="Flavoprotein-like_sf"/>
</dbReference>
<evidence type="ECO:0000256" key="2">
    <source>
        <dbReference type="ARBA" id="ARBA00005267"/>
    </source>
</evidence>
<evidence type="ECO:0000256" key="5">
    <source>
        <dbReference type="ARBA" id="ARBA00022643"/>
    </source>
</evidence>
<keyword evidence="4 7" id="KW-0285">Flavoprotein</keyword>
<evidence type="ECO:0000256" key="7">
    <source>
        <dbReference type="RuleBase" id="RU367037"/>
    </source>
</evidence>
<dbReference type="InterPro" id="IPR010087">
    <property type="entry name" value="Flav_short"/>
</dbReference>
<sequence>MEKIYVVYWSQTGNTQAMAEAIGKGIEAAGREAEVVDVSGASLAELKKAKAFALGCPAMGVEVLEESEMEPFVCDVEGFAAGKTIGLFGAYGWGDGQWMREWVERMNAAGASVLNGEGLMCQEMPDASGLAQCEEFGKQLAQV</sequence>
<organism evidence="9 10">
    <name type="scientific">Kineothrix sedimenti</name>
    <dbReference type="NCBI Taxonomy" id="3123317"/>
    <lineage>
        <taxon>Bacteria</taxon>
        <taxon>Bacillati</taxon>
        <taxon>Bacillota</taxon>
        <taxon>Clostridia</taxon>
        <taxon>Lachnospirales</taxon>
        <taxon>Lachnospiraceae</taxon>
        <taxon>Kineothrix</taxon>
    </lineage>
</organism>
<dbReference type="PANTHER" id="PTHR32145">
    <property type="entry name" value="DIFLAVIN FLAVOPROTEIN A 2-RELATED"/>
    <property type="match status" value="1"/>
</dbReference>
<dbReference type="SUPFAM" id="SSF52218">
    <property type="entry name" value="Flavoproteins"/>
    <property type="match status" value="1"/>
</dbReference>
<dbReference type="InterPro" id="IPR001226">
    <property type="entry name" value="Flavodoxin_CS"/>
</dbReference>
<feature type="domain" description="Flavodoxin-like" evidence="8">
    <location>
        <begin position="4"/>
        <end position="141"/>
    </location>
</feature>
<keyword evidence="3 7" id="KW-0813">Transport</keyword>
<keyword evidence="6 7" id="KW-0249">Electron transport</keyword>
<dbReference type="PROSITE" id="PS50902">
    <property type="entry name" value="FLAVODOXIN_LIKE"/>
    <property type="match status" value="1"/>
</dbReference>
<dbReference type="Pfam" id="PF00258">
    <property type="entry name" value="Flavodoxin_1"/>
    <property type="match status" value="1"/>
</dbReference>
<evidence type="ECO:0000259" key="8">
    <source>
        <dbReference type="PROSITE" id="PS50902"/>
    </source>
</evidence>
<dbReference type="PANTHER" id="PTHR32145:SF11">
    <property type="entry name" value="DIFLAVIN FLAVOPROTEIN A 2-RELATED"/>
    <property type="match status" value="1"/>
</dbReference>
<name>A0ABZ3EZ50_9FIRM</name>